<dbReference type="RefSeq" id="WP_245817821.1">
    <property type="nucleotide sequence ID" value="NZ_FZOU01000001.1"/>
</dbReference>
<organism evidence="1 2">
    <name type="scientific">Granulicella rosea</name>
    <dbReference type="NCBI Taxonomy" id="474952"/>
    <lineage>
        <taxon>Bacteria</taxon>
        <taxon>Pseudomonadati</taxon>
        <taxon>Acidobacteriota</taxon>
        <taxon>Terriglobia</taxon>
        <taxon>Terriglobales</taxon>
        <taxon>Acidobacteriaceae</taxon>
        <taxon>Granulicella</taxon>
    </lineage>
</organism>
<accession>A0A239EL30</accession>
<evidence type="ECO:0000313" key="2">
    <source>
        <dbReference type="Proteomes" id="UP000198356"/>
    </source>
</evidence>
<dbReference type="EMBL" id="FZOU01000001">
    <property type="protein sequence ID" value="SNS45269.1"/>
    <property type="molecule type" value="Genomic_DNA"/>
</dbReference>
<dbReference type="PANTHER" id="PTHR30441">
    <property type="entry name" value="DUF748 DOMAIN-CONTAINING PROTEIN"/>
    <property type="match status" value="1"/>
</dbReference>
<proteinExistence type="predicted"/>
<dbReference type="AlphaFoldDB" id="A0A239EL30"/>
<sequence length="526" mass="57516">MWAGIVVLLLVVGLLVAVEVVFQRAAPILKGRILETLSTRFDAKVELDTFDVSVLKGLEVSGGGLRIYPPNDVVAAGWTHPLFTVGSFRFRTNLHGLFEHPTRVGSVYVGGLVIDIPPREMRRPVEHQDGNRKRGKIKIAVDEILCEDSQLIVETLKPNKEPKVFQLKHIELRHVGPDQPWAYDAVLVNAIPRGDIHAWGGFGPWVTESPGDSNLTGRYTFDKADLNTIRGIGGMTSSTGTFHGMVNHIAVDGETSTPNFSLDSANHPMPLTTKFNALVDGTTGDTYLQQVTAKLGGTSFTTQGAIVNIKGQGHDIQLDVQVPAGRIQDFLQLAVKTNPPVVTGVFSTRTKLHIPPGKQRVMEKLTLQGNFRLRGIHFTNPKFEDKIDMLSLRAQGDPRDAKPGAQDVTSQMDGAFTLNNSRFNVSKLVYTLPGAHANLDGVYSLDGEQFDFHGQVFTQAKISKMVASGWKSFLLKAVDPFFKGENGGSQIPVHISGTKSEPKFGLDLHYKDESKINAAADKNKAK</sequence>
<dbReference type="InterPro" id="IPR052894">
    <property type="entry name" value="AsmA-related"/>
</dbReference>
<dbReference type="PANTHER" id="PTHR30441:SF8">
    <property type="entry name" value="DUF748 DOMAIN-CONTAINING PROTEIN"/>
    <property type="match status" value="1"/>
</dbReference>
<dbReference type="GO" id="GO:0005886">
    <property type="term" value="C:plasma membrane"/>
    <property type="evidence" value="ECO:0007669"/>
    <property type="project" value="TreeGrafter"/>
</dbReference>
<dbReference type="GO" id="GO:0090313">
    <property type="term" value="P:regulation of protein targeting to membrane"/>
    <property type="evidence" value="ECO:0007669"/>
    <property type="project" value="TreeGrafter"/>
</dbReference>
<dbReference type="Proteomes" id="UP000198356">
    <property type="component" value="Unassembled WGS sequence"/>
</dbReference>
<protein>
    <submittedName>
        <fullName evidence="1">AsmA-like C-terminal region</fullName>
    </submittedName>
</protein>
<keyword evidence="2" id="KW-1185">Reference proteome</keyword>
<name>A0A239EL30_9BACT</name>
<gene>
    <name evidence="1" type="ORF">SAMN05421770_1011036</name>
</gene>
<evidence type="ECO:0000313" key="1">
    <source>
        <dbReference type="EMBL" id="SNS45269.1"/>
    </source>
</evidence>
<reference evidence="1 2" key="1">
    <citation type="submission" date="2017-06" db="EMBL/GenBank/DDBJ databases">
        <authorList>
            <person name="Kim H.J."/>
            <person name="Triplett B.A."/>
        </authorList>
    </citation>
    <scope>NUCLEOTIDE SEQUENCE [LARGE SCALE GENOMIC DNA]</scope>
    <source>
        <strain evidence="1 2">DSM 18704</strain>
    </source>
</reference>